<name>A0A8S3B3L9_9BILA</name>
<reference evidence="1" key="1">
    <citation type="submission" date="2021-02" db="EMBL/GenBank/DDBJ databases">
        <authorList>
            <person name="Nowell W R."/>
        </authorList>
    </citation>
    <scope>NUCLEOTIDE SEQUENCE</scope>
</reference>
<dbReference type="AlphaFoldDB" id="A0A8S3B3L9"/>
<protein>
    <submittedName>
        <fullName evidence="1">Uncharacterized protein</fullName>
    </submittedName>
</protein>
<evidence type="ECO:0000313" key="3">
    <source>
        <dbReference type="Proteomes" id="UP000681720"/>
    </source>
</evidence>
<evidence type="ECO:0000313" key="1">
    <source>
        <dbReference type="EMBL" id="CAF4769285.1"/>
    </source>
</evidence>
<dbReference type="EMBL" id="CAJOBJ010145028">
    <property type="protein sequence ID" value="CAF4780175.1"/>
    <property type="molecule type" value="Genomic_DNA"/>
</dbReference>
<dbReference type="EMBL" id="CAJOBJ010142441">
    <property type="protein sequence ID" value="CAF4769285.1"/>
    <property type="molecule type" value="Genomic_DNA"/>
</dbReference>
<comment type="caution">
    <text evidence="1">The sequence shown here is derived from an EMBL/GenBank/DDBJ whole genome shotgun (WGS) entry which is preliminary data.</text>
</comment>
<feature type="non-terminal residue" evidence="1">
    <location>
        <position position="1"/>
    </location>
</feature>
<accession>A0A8S3B3L9</accession>
<organism evidence="1 3">
    <name type="scientific">Rotaria magnacalcarata</name>
    <dbReference type="NCBI Taxonomy" id="392030"/>
    <lineage>
        <taxon>Eukaryota</taxon>
        <taxon>Metazoa</taxon>
        <taxon>Spiralia</taxon>
        <taxon>Gnathifera</taxon>
        <taxon>Rotifera</taxon>
        <taxon>Eurotatoria</taxon>
        <taxon>Bdelloidea</taxon>
        <taxon>Philodinida</taxon>
        <taxon>Philodinidae</taxon>
        <taxon>Rotaria</taxon>
    </lineage>
</organism>
<evidence type="ECO:0000313" key="2">
    <source>
        <dbReference type="EMBL" id="CAF4780175.1"/>
    </source>
</evidence>
<proteinExistence type="predicted"/>
<dbReference type="Proteomes" id="UP000681720">
    <property type="component" value="Unassembled WGS sequence"/>
</dbReference>
<gene>
    <name evidence="1" type="ORF">GIL414_LOCUS45883</name>
    <name evidence="2" type="ORF">GIL414_LOCUS46306</name>
</gene>
<sequence>EYALLYGEYETERRRNLDLTEARDRLADHIKILSDELGDREV</sequence>